<dbReference type="Pfam" id="PF04157">
    <property type="entry name" value="EAP30"/>
    <property type="match status" value="1"/>
</dbReference>
<dbReference type="AlphaFoldDB" id="A0A0F6PYL1"/>
<dbReference type="InterPro" id="IPR040608">
    <property type="entry name" value="Snf8/Vps36"/>
</dbReference>
<dbReference type="SUPFAM" id="SSF46785">
    <property type="entry name" value="Winged helix' DNA-binding domain"/>
    <property type="match status" value="1"/>
</dbReference>
<evidence type="ECO:0000313" key="2">
    <source>
        <dbReference type="EMBL" id="AKC94929.1"/>
    </source>
</evidence>
<dbReference type="InterPro" id="IPR036388">
    <property type="entry name" value="WH-like_DNA-bd_sf"/>
</dbReference>
<sequence>MGLRRIEDKLAKEAALREQGADYAMKELEDMIDNLKDLHNQLKQIEKKYGDKLKNPVISAKLMNIREELGLPTAIGAFKPKSKPGLVDKLSGGGFFEQLALQILEIGQESIPKTGGTLSYADLVKKIQERYSGYVISLEEMGKAITILLKHDLLIRVEKIGGIKILVFAESDSPDLETIMKIAIKNKGQLSRERILIETGWKLNRINRALESLEEKELLEKIDSVEGIQYYFPGV</sequence>
<protein>
    <submittedName>
        <fullName evidence="2">Putative EAP30 domain-containing protein</fullName>
    </submittedName>
</protein>
<dbReference type="Gene3D" id="1.10.10.10">
    <property type="entry name" value="Winged helix-like DNA-binding domain superfamily/Winged helix DNA-binding domain"/>
    <property type="match status" value="1"/>
</dbReference>
<organism evidence="2">
    <name type="scientific">uncultured organism</name>
    <dbReference type="NCBI Taxonomy" id="155900"/>
    <lineage>
        <taxon>unclassified sequences</taxon>
        <taxon>environmental samples</taxon>
    </lineage>
</organism>
<proteinExistence type="predicted"/>
<dbReference type="InterPro" id="IPR036390">
    <property type="entry name" value="WH_DNA-bd_sf"/>
</dbReference>
<reference evidence="2" key="1">
    <citation type="journal article" date="2015" name="Nature">
        <title>Complex archaea that bridge the gap between prokaryotes and eukaryotes.</title>
        <authorList>
            <person name="Spang A."/>
            <person name="Saw J.H."/>
            <person name="Jorgensen S.L."/>
            <person name="Zaremba-Niedzwiedzka K."/>
            <person name="Martijn J."/>
            <person name="Lind A.E."/>
            <person name="van Eijk R."/>
            <person name="Schleper C."/>
            <person name="Guy L."/>
            <person name="Ettema T.J."/>
        </authorList>
    </citation>
    <scope>NUCLEOTIDE SEQUENCE</scope>
</reference>
<keyword evidence="1" id="KW-0175">Coiled coil</keyword>
<feature type="coiled-coil region" evidence="1">
    <location>
        <begin position="21"/>
        <end position="55"/>
    </location>
</feature>
<accession>A0A0F6PYL1</accession>
<evidence type="ECO:0000256" key="1">
    <source>
        <dbReference type="SAM" id="Coils"/>
    </source>
</evidence>
<name>A0A0F6PYL1_9ZZZZ</name>
<dbReference type="EMBL" id="KP869658">
    <property type="protein sequence ID" value="AKC94929.1"/>
    <property type="molecule type" value="Genomic_DNA"/>
</dbReference>